<gene>
    <name evidence="1" type="ORF">G2W53_010149</name>
</gene>
<evidence type="ECO:0000313" key="2">
    <source>
        <dbReference type="Proteomes" id="UP000634136"/>
    </source>
</evidence>
<dbReference type="Proteomes" id="UP000634136">
    <property type="component" value="Unassembled WGS sequence"/>
</dbReference>
<sequence>MTSKSFNAMTNPIRALNQLGFPNTTRSDRQDFTLLPIGNEFYSSIKSTRIPKYNAKRSREAIGLTHLCNNWFDLYFLNSFEIQSQFSFQNVFRHDFTTLPCDHEWDSSNKPNRVSKYNAKRSV</sequence>
<protein>
    <submittedName>
        <fullName evidence="1">Uncharacterized protein</fullName>
    </submittedName>
</protein>
<dbReference type="EMBL" id="JAAIUW010000004">
    <property type="protein sequence ID" value="KAF7835290.1"/>
    <property type="molecule type" value="Genomic_DNA"/>
</dbReference>
<reference evidence="1" key="1">
    <citation type="submission" date="2020-09" db="EMBL/GenBank/DDBJ databases">
        <title>Genome-Enabled Discovery of Anthraquinone Biosynthesis in Senna tora.</title>
        <authorList>
            <person name="Kang S.-H."/>
            <person name="Pandey R.P."/>
            <person name="Lee C.-M."/>
            <person name="Sim J.-S."/>
            <person name="Jeong J.-T."/>
            <person name="Choi B.-S."/>
            <person name="Jung M."/>
            <person name="Ginzburg D."/>
            <person name="Zhao K."/>
            <person name="Won S.Y."/>
            <person name="Oh T.-J."/>
            <person name="Yu Y."/>
            <person name="Kim N.-H."/>
            <person name="Lee O.R."/>
            <person name="Lee T.-H."/>
            <person name="Bashyal P."/>
            <person name="Kim T.-S."/>
            <person name="Lee W.-H."/>
            <person name="Kawkins C."/>
            <person name="Kim C.-K."/>
            <person name="Kim J.S."/>
            <person name="Ahn B.O."/>
            <person name="Rhee S.Y."/>
            <person name="Sohng J.K."/>
        </authorList>
    </citation>
    <scope>NUCLEOTIDE SEQUENCE</scope>
    <source>
        <tissue evidence="1">Leaf</tissue>
    </source>
</reference>
<comment type="caution">
    <text evidence="1">The sequence shown here is derived from an EMBL/GenBank/DDBJ whole genome shotgun (WGS) entry which is preliminary data.</text>
</comment>
<accession>A0A835CB26</accession>
<keyword evidence="2" id="KW-1185">Reference proteome</keyword>
<proteinExistence type="predicted"/>
<dbReference type="AlphaFoldDB" id="A0A835CB26"/>
<evidence type="ECO:0000313" key="1">
    <source>
        <dbReference type="EMBL" id="KAF7835290.1"/>
    </source>
</evidence>
<name>A0A835CB26_9FABA</name>
<organism evidence="1 2">
    <name type="scientific">Senna tora</name>
    <dbReference type="NCBI Taxonomy" id="362788"/>
    <lineage>
        <taxon>Eukaryota</taxon>
        <taxon>Viridiplantae</taxon>
        <taxon>Streptophyta</taxon>
        <taxon>Embryophyta</taxon>
        <taxon>Tracheophyta</taxon>
        <taxon>Spermatophyta</taxon>
        <taxon>Magnoliopsida</taxon>
        <taxon>eudicotyledons</taxon>
        <taxon>Gunneridae</taxon>
        <taxon>Pentapetalae</taxon>
        <taxon>rosids</taxon>
        <taxon>fabids</taxon>
        <taxon>Fabales</taxon>
        <taxon>Fabaceae</taxon>
        <taxon>Caesalpinioideae</taxon>
        <taxon>Cassia clade</taxon>
        <taxon>Senna</taxon>
    </lineage>
</organism>